<keyword evidence="2" id="KW-0378">Hydrolase</keyword>
<dbReference type="Proteomes" id="UP000006640">
    <property type="component" value="Chromosome"/>
</dbReference>
<keyword evidence="6" id="KW-1185">Reference proteome</keyword>
<dbReference type="GO" id="GO:0016020">
    <property type="term" value="C:membrane"/>
    <property type="evidence" value="ECO:0007669"/>
    <property type="project" value="TreeGrafter"/>
</dbReference>
<dbReference type="GO" id="GO:0016810">
    <property type="term" value="F:hydrolase activity, acting on carbon-nitrogen (but not peptide) bonds"/>
    <property type="evidence" value="ECO:0007669"/>
    <property type="project" value="InterPro"/>
</dbReference>
<reference evidence="5 6" key="1">
    <citation type="submission" date="2010-01" db="EMBL/GenBank/DDBJ databases">
        <title>The complete genome of Thermobispora bispora DSM 43833.</title>
        <authorList>
            <consortium name="US DOE Joint Genome Institute (JGI-PGF)"/>
            <person name="Lucas S."/>
            <person name="Copeland A."/>
            <person name="Lapidus A."/>
            <person name="Glavina del Rio T."/>
            <person name="Dalin E."/>
            <person name="Tice H."/>
            <person name="Bruce D."/>
            <person name="Goodwin L."/>
            <person name="Pitluck S."/>
            <person name="Kyrpides N."/>
            <person name="Mavromatis K."/>
            <person name="Ivanova N."/>
            <person name="Mikhailova N."/>
            <person name="Chertkov O."/>
            <person name="Brettin T."/>
            <person name="Detter J.C."/>
            <person name="Han C."/>
            <person name="Larimer F."/>
            <person name="Land M."/>
            <person name="Hauser L."/>
            <person name="Markowitz V."/>
            <person name="Cheng J.-F."/>
            <person name="Hugenholtz P."/>
            <person name="Woyke T."/>
            <person name="Wu D."/>
            <person name="Jando M."/>
            <person name="Schneider S."/>
            <person name="Klenk H.-P."/>
            <person name="Eisen J.A."/>
        </authorList>
    </citation>
    <scope>NUCLEOTIDE SEQUENCE [LARGE SCALE GENOMIC DNA]</scope>
    <source>
        <strain evidence="6">ATCC 19993 / DSM 43833 / CBS 139.67 / JCM 10125 / KCTC 9307 / NBRC 14880 / R51</strain>
    </source>
</reference>
<keyword evidence="3" id="KW-0732">Signal</keyword>
<accession>D6Y5L3</accession>
<evidence type="ECO:0000256" key="2">
    <source>
        <dbReference type="ARBA" id="ARBA00022801"/>
    </source>
</evidence>
<feature type="domain" description="NodB homology" evidence="4">
    <location>
        <begin position="44"/>
        <end position="222"/>
    </location>
</feature>
<dbReference type="GO" id="GO:0046872">
    <property type="term" value="F:metal ion binding"/>
    <property type="evidence" value="ECO:0007669"/>
    <property type="project" value="UniProtKB-KW"/>
</dbReference>
<name>D6Y5L3_THEBD</name>
<dbReference type="OrthoDB" id="3521160at2"/>
<dbReference type="Gene3D" id="3.20.20.370">
    <property type="entry name" value="Glycoside hydrolase/deacetylase"/>
    <property type="match status" value="1"/>
</dbReference>
<dbReference type="CDD" id="cd10917">
    <property type="entry name" value="CE4_NodB_like_6s_7s"/>
    <property type="match status" value="1"/>
</dbReference>
<dbReference type="RefSeq" id="WP_013130892.1">
    <property type="nucleotide sequence ID" value="NC_014165.1"/>
</dbReference>
<dbReference type="Pfam" id="PF01522">
    <property type="entry name" value="Polysacc_deac_1"/>
    <property type="match status" value="1"/>
</dbReference>
<evidence type="ECO:0000313" key="6">
    <source>
        <dbReference type="Proteomes" id="UP000006640"/>
    </source>
</evidence>
<gene>
    <name evidence="5" type="ordered locus">Tbis_0633</name>
</gene>
<evidence type="ECO:0000256" key="3">
    <source>
        <dbReference type="SAM" id="SignalP"/>
    </source>
</evidence>
<organism evidence="5 6">
    <name type="scientific">Thermobispora bispora (strain ATCC 19993 / DSM 43833 / CBS 139.67 / JCM 10125 / KCTC 9307 / NBRC 14880 / R51)</name>
    <dbReference type="NCBI Taxonomy" id="469371"/>
    <lineage>
        <taxon>Bacteria</taxon>
        <taxon>Bacillati</taxon>
        <taxon>Actinomycetota</taxon>
        <taxon>Actinomycetes</taxon>
        <taxon>Streptosporangiales</taxon>
        <taxon>Streptosporangiaceae</taxon>
        <taxon>Thermobispora</taxon>
    </lineage>
</organism>
<evidence type="ECO:0000313" key="5">
    <source>
        <dbReference type="EMBL" id="ADG87359.1"/>
    </source>
</evidence>
<dbReference type="PROSITE" id="PS51677">
    <property type="entry name" value="NODB"/>
    <property type="match status" value="1"/>
</dbReference>
<feature type="chain" id="PRO_5038407911" evidence="3">
    <location>
        <begin position="26"/>
        <end position="247"/>
    </location>
</feature>
<dbReference type="InterPro" id="IPR050248">
    <property type="entry name" value="Polysacc_deacetylase_ArnD"/>
</dbReference>
<keyword evidence="1" id="KW-0479">Metal-binding</keyword>
<dbReference type="STRING" id="469371.Tbis_0633"/>
<protein>
    <submittedName>
        <fullName evidence="5">Polysaccharide deacetylase</fullName>
    </submittedName>
</protein>
<dbReference type="InterPro" id="IPR011330">
    <property type="entry name" value="Glyco_hydro/deAcase_b/a-brl"/>
</dbReference>
<dbReference type="SUPFAM" id="SSF88713">
    <property type="entry name" value="Glycoside hydrolase/deacetylase"/>
    <property type="match status" value="1"/>
</dbReference>
<dbReference type="InterPro" id="IPR002509">
    <property type="entry name" value="NODB_dom"/>
</dbReference>
<evidence type="ECO:0000259" key="4">
    <source>
        <dbReference type="PROSITE" id="PS51677"/>
    </source>
</evidence>
<dbReference type="eggNOG" id="COG0726">
    <property type="taxonomic scope" value="Bacteria"/>
</dbReference>
<evidence type="ECO:0000256" key="1">
    <source>
        <dbReference type="ARBA" id="ARBA00022723"/>
    </source>
</evidence>
<proteinExistence type="predicted"/>
<dbReference type="PANTHER" id="PTHR10587">
    <property type="entry name" value="GLYCOSYL TRANSFERASE-RELATED"/>
    <property type="match status" value="1"/>
</dbReference>
<sequence>MKSRRLIPLAVALALAAIPAAPAHAGPETAAGSTATEPFCARHKCIALTFDDGPAEYTGTLLKVLKKYNAKATFFMIGNRVRKHPKLAAQVAKAGHEIGNHTYDHKYLTELEYREIYTQVQKAQQIIRKATGKRPVVFRAPGGLYNAGVLDVVGKFGMVQVPGTVATKDYVKDYRKVGLLTRRALEVAGPGEIVLMHETVKETVQSLPAVLERLSKQGYRFVTVSTLMEGEEVTPGQVYPPRPQVVG</sequence>
<dbReference type="EMBL" id="CP001874">
    <property type="protein sequence ID" value="ADG87359.1"/>
    <property type="molecule type" value="Genomic_DNA"/>
</dbReference>
<dbReference type="KEGG" id="tbi:Tbis_0633"/>
<dbReference type="GO" id="GO:0005975">
    <property type="term" value="P:carbohydrate metabolic process"/>
    <property type="evidence" value="ECO:0007669"/>
    <property type="project" value="InterPro"/>
</dbReference>
<feature type="signal peptide" evidence="3">
    <location>
        <begin position="1"/>
        <end position="25"/>
    </location>
</feature>
<dbReference type="AlphaFoldDB" id="D6Y5L3"/>
<dbReference type="PANTHER" id="PTHR10587:SF133">
    <property type="entry name" value="CHITIN DEACETYLASE 1-RELATED"/>
    <property type="match status" value="1"/>
</dbReference>
<dbReference type="HOGENOM" id="CLU_021264_2_0_11"/>